<feature type="chain" id="PRO_5022743405" evidence="1">
    <location>
        <begin position="26"/>
        <end position="67"/>
    </location>
</feature>
<evidence type="ECO:0000256" key="1">
    <source>
        <dbReference type="SAM" id="SignalP"/>
    </source>
</evidence>
<proteinExistence type="predicted"/>
<dbReference type="RefSeq" id="WP_149296949.1">
    <property type="nucleotide sequence ID" value="NZ_VTWH01000001.1"/>
</dbReference>
<feature type="signal peptide" evidence="1">
    <location>
        <begin position="1"/>
        <end position="25"/>
    </location>
</feature>
<comment type="caution">
    <text evidence="2">The sequence shown here is derived from an EMBL/GenBank/DDBJ whole genome shotgun (WGS) entry which is preliminary data.</text>
</comment>
<dbReference type="AlphaFoldDB" id="A0A5B0E336"/>
<keyword evidence="1" id="KW-0732">Signal</keyword>
<protein>
    <submittedName>
        <fullName evidence="2">Uncharacterized protein</fullName>
    </submittedName>
</protein>
<reference evidence="2 3" key="1">
    <citation type="submission" date="2019-08" db="EMBL/GenBank/DDBJ databases">
        <title>Aureimonas fodiniaquatilis sp. nov., isolated from a coal mine wastewater.</title>
        <authorList>
            <person name="Kim W."/>
        </authorList>
    </citation>
    <scope>NUCLEOTIDE SEQUENCE [LARGE SCALE GENOMIC DNA]</scope>
    <source>
        <strain evidence="2 3">CAU 1482</strain>
    </source>
</reference>
<dbReference type="EMBL" id="VTWH01000001">
    <property type="protein sequence ID" value="KAA0971839.1"/>
    <property type="molecule type" value="Genomic_DNA"/>
</dbReference>
<gene>
    <name evidence="2" type="ORF">FPY71_01530</name>
</gene>
<evidence type="ECO:0000313" key="2">
    <source>
        <dbReference type="EMBL" id="KAA0971839.1"/>
    </source>
</evidence>
<dbReference type="Proteomes" id="UP000324738">
    <property type="component" value="Unassembled WGS sequence"/>
</dbReference>
<evidence type="ECO:0000313" key="3">
    <source>
        <dbReference type="Proteomes" id="UP000324738"/>
    </source>
</evidence>
<sequence length="67" mass="7226">MRKQAMAGIILILAGLLPFATSVQGQDIVVPDDIASEFSATAKTFVDTLDAETEKFSVRINRCQDAP</sequence>
<accession>A0A5B0E336</accession>
<organism evidence="2 3">
    <name type="scientific">Aureimonas fodinaquatilis</name>
    <dbReference type="NCBI Taxonomy" id="2565783"/>
    <lineage>
        <taxon>Bacteria</taxon>
        <taxon>Pseudomonadati</taxon>
        <taxon>Pseudomonadota</taxon>
        <taxon>Alphaproteobacteria</taxon>
        <taxon>Hyphomicrobiales</taxon>
        <taxon>Aurantimonadaceae</taxon>
        <taxon>Aureimonas</taxon>
    </lineage>
</organism>
<name>A0A5B0E336_9HYPH</name>
<keyword evidence="3" id="KW-1185">Reference proteome</keyword>